<evidence type="ECO:0000256" key="2">
    <source>
        <dbReference type="ARBA" id="ARBA00007495"/>
    </source>
</evidence>
<dbReference type="EC" id="3.2.1.8" evidence="9"/>
<dbReference type="STRING" id="1280950.HJO_05800"/>
<keyword evidence="12" id="KW-1185">Reference proteome</keyword>
<dbReference type="PANTHER" id="PTHR31490:SF88">
    <property type="entry name" value="BETA-XYLANASE"/>
    <property type="match status" value="1"/>
</dbReference>
<accession>A0A059FRP3</accession>
<evidence type="ECO:0000256" key="9">
    <source>
        <dbReference type="RuleBase" id="RU361174"/>
    </source>
</evidence>
<gene>
    <name evidence="11" type="ORF">HJO_05800</name>
</gene>
<dbReference type="EMBL" id="ARYK01000002">
    <property type="protein sequence ID" value="KCZ93345.1"/>
    <property type="molecule type" value="Genomic_DNA"/>
</dbReference>
<dbReference type="Pfam" id="PF00331">
    <property type="entry name" value="Glyco_hydro_10"/>
    <property type="match status" value="1"/>
</dbReference>
<dbReference type="SMART" id="SM00633">
    <property type="entry name" value="Glyco_10"/>
    <property type="match status" value="1"/>
</dbReference>
<dbReference type="eggNOG" id="COG3693">
    <property type="taxonomic scope" value="Bacteria"/>
</dbReference>
<evidence type="ECO:0000313" key="11">
    <source>
        <dbReference type="EMBL" id="KCZ93345.1"/>
    </source>
</evidence>
<dbReference type="InterPro" id="IPR017853">
    <property type="entry name" value="GH"/>
</dbReference>
<evidence type="ECO:0000256" key="7">
    <source>
        <dbReference type="ARBA" id="ARBA00023295"/>
    </source>
</evidence>
<evidence type="ECO:0000256" key="6">
    <source>
        <dbReference type="ARBA" id="ARBA00023277"/>
    </source>
</evidence>
<keyword evidence="8 9" id="KW-0624">Polysaccharide degradation</keyword>
<dbReference type="PRINTS" id="PR00134">
    <property type="entry name" value="GLHYDRLASE10"/>
</dbReference>
<feature type="domain" description="GH10" evidence="10">
    <location>
        <begin position="15"/>
        <end position="348"/>
    </location>
</feature>
<evidence type="ECO:0000256" key="1">
    <source>
        <dbReference type="ARBA" id="ARBA00000681"/>
    </source>
</evidence>
<organism evidence="11 12">
    <name type="scientific">Hyphomonas johnsonii MHS-2</name>
    <dbReference type="NCBI Taxonomy" id="1280950"/>
    <lineage>
        <taxon>Bacteria</taxon>
        <taxon>Pseudomonadati</taxon>
        <taxon>Pseudomonadota</taxon>
        <taxon>Alphaproteobacteria</taxon>
        <taxon>Hyphomonadales</taxon>
        <taxon>Hyphomonadaceae</taxon>
        <taxon>Hyphomonas</taxon>
    </lineage>
</organism>
<evidence type="ECO:0000313" key="12">
    <source>
        <dbReference type="Proteomes" id="UP000025171"/>
    </source>
</evidence>
<dbReference type="GO" id="GO:0045493">
    <property type="term" value="P:xylan catabolic process"/>
    <property type="evidence" value="ECO:0007669"/>
    <property type="project" value="UniProtKB-KW"/>
</dbReference>
<comment type="catalytic activity">
    <reaction evidence="1 9">
        <text>Endohydrolysis of (1-&gt;4)-beta-D-xylosidic linkages in xylans.</text>
        <dbReference type="EC" id="3.2.1.8"/>
    </reaction>
</comment>
<keyword evidence="4" id="KW-0732">Signal</keyword>
<dbReference type="InterPro" id="IPR044846">
    <property type="entry name" value="GH10"/>
</dbReference>
<evidence type="ECO:0000256" key="5">
    <source>
        <dbReference type="ARBA" id="ARBA00022801"/>
    </source>
</evidence>
<keyword evidence="5 9" id="KW-0378">Hydrolase</keyword>
<comment type="caution">
    <text evidence="11">The sequence shown here is derived from an EMBL/GenBank/DDBJ whole genome shotgun (WGS) entry which is preliminary data.</text>
</comment>
<evidence type="ECO:0000256" key="8">
    <source>
        <dbReference type="ARBA" id="ARBA00023326"/>
    </source>
</evidence>
<proteinExistence type="inferred from homology"/>
<dbReference type="PROSITE" id="PS51760">
    <property type="entry name" value="GH10_2"/>
    <property type="match status" value="1"/>
</dbReference>
<evidence type="ECO:0000256" key="4">
    <source>
        <dbReference type="ARBA" id="ARBA00022729"/>
    </source>
</evidence>
<dbReference type="SUPFAM" id="SSF51445">
    <property type="entry name" value="(Trans)glycosidases"/>
    <property type="match status" value="1"/>
</dbReference>
<protein>
    <recommendedName>
        <fullName evidence="9">Beta-xylanase</fullName>
        <ecNumber evidence="9">3.2.1.8</ecNumber>
    </recommendedName>
</protein>
<dbReference type="AlphaFoldDB" id="A0A059FRP3"/>
<reference evidence="11 12" key="1">
    <citation type="journal article" date="2014" name="Antonie Van Leeuwenhoek">
        <title>Hyphomonas beringensis sp. nov. and Hyphomonas chukchiensis sp. nov., isolated from surface seawater of the Bering Sea and Chukchi Sea.</title>
        <authorList>
            <person name="Li C."/>
            <person name="Lai Q."/>
            <person name="Li G."/>
            <person name="Dong C."/>
            <person name="Wang J."/>
            <person name="Liao Y."/>
            <person name="Shao Z."/>
        </authorList>
    </citation>
    <scope>NUCLEOTIDE SEQUENCE [LARGE SCALE GENOMIC DNA]</scope>
    <source>
        <strain evidence="11 12">MHS-2</strain>
    </source>
</reference>
<keyword evidence="6 9" id="KW-0119">Carbohydrate metabolism</keyword>
<dbReference type="Gene3D" id="3.20.20.80">
    <property type="entry name" value="Glycosidases"/>
    <property type="match status" value="1"/>
</dbReference>
<sequence>MAGCVNAATTPDGDMPLGPPLRTLASEKGLRFGSAMSSGQLDDAKYREIMLFECGTMVAENEHKWYTIFPDPDTVNFAPADRLATFAGENGLTMRGHTLLWHREMWSPEWVNALEFSSASETADFVEQKISLIVDRYAPAIYAWDVVNEAIDDETGEFRQTSLSAKMGEQLIDHAFHVAKAHAPDATLTYNDFMSWESTSAAHRTGVLRFLERLKARGVPIDGLGLQSHSNYEMPNEFTRARQRDWVAFCDEVVGMGLDIYITEFDVNDTRLKPDIAYRDALIASYTRDYFDLMLAYPQLKEVLVWGMVDDQNWLQTFLPRTDDVEKRPTVYDSDYKAKSMRRALADAFNAAAYRQPMAP</sequence>
<evidence type="ECO:0000256" key="3">
    <source>
        <dbReference type="ARBA" id="ARBA00022651"/>
    </source>
</evidence>
<evidence type="ECO:0000259" key="10">
    <source>
        <dbReference type="PROSITE" id="PS51760"/>
    </source>
</evidence>
<comment type="similarity">
    <text evidence="2 9">Belongs to the glycosyl hydrolase 10 (cellulase F) family.</text>
</comment>
<keyword evidence="3" id="KW-0858">Xylan degradation</keyword>
<name>A0A059FRP3_9PROT</name>
<dbReference type="InterPro" id="IPR001000">
    <property type="entry name" value="GH10_dom"/>
</dbReference>
<keyword evidence="7 9" id="KW-0326">Glycosidase</keyword>
<dbReference type="PANTHER" id="PTHR31490">
    <property type="entry name" value="GLYCOSYL HYDROLASE"/>
    <property type="match status" value="1"/>
</dbReference>
<dbReference type="GO" id="GO:0031176">
    <property type="term" value="F:endo-1,4-beta-xylanase activity"/>
    <property type="evidence" value="ECO:0007669"/>
    <property type="project" value="UniProtKB-EC"/>
</dbReference>
<dbReference type="PATRIC" id="fig|1280950.3.peg.1169"/>
<dbReference type="Proteomes" id="UP000025171">
    <property type="component" value="Unassembled WGS sequence"/>
</dbReference>